<sequence length="670" mass="74668">MNLSIINAIPAYFIKAVCTTLIHSLWQGLLLAALAGLIIVCTRKHAPARRYNLLIAALLLFTCTVAYTFVHQLQLEEVNSALIINGRHMVSNTPVNNVAQFVLPQAAVTVTDHHFLSFLNSHSYTIVLVWFLIVFARSLQLMTGLHGLYHLRRKSIFAVDEAWENRVRELAVKLGIKQMVSIAESGMAKVPMVIGHLKPLILIPVGLMTALSTAEIEAILVHELAHVRRRDYLVNLLVNIMEIVFFFNPAVLWISSLIKTERENCCDDIAVAQTSSKVNYIRALVSCQEYQLSAPAYAMAFSGHKNHLMGRVKRMVSNNNQSLNVMEKSLLALCLVTAGLVTTAFTNAAQINKLVVTASKAVVHAGNAIKKEIAPREEIAATPVPVVTTIVKSVTEVVSPTPPVEKDTVKTKVKVYEPDQVIEHKELTIQNGNITTHLIKENGVLYQINIKGKAISSVQINGATLAPDQYATYMPLINAVMQRNATPQIQPIQEITPIKEPIQQIIPIKESIQPIEPISPIEIKSDLRLSLDKQTLGKLDDANQKILSSNNKIQLAVQQTKLANQQAQTASLAKYDADKLASEKPYDPKIEENNRNKLTKELIQEGIIQKQADLTSFKLSDTEFIVNGKKIPDGVYQKFRKEFVKMPDDGRKRSWSWMYNYNTTTDVTVK</sequence>
<feature type="transmembrane region" description="Helical" evidence="1">
    <location>
        <begin position="124"/>
        <end position="145"/>
    </location>
</feature>
<proteinExistence type="predicted"/>
<keyword evidence="1" id="KW-1133">Transmembrane helix</keyword>
<feature type="transmembrane region" description="Helical" evidence="1">
    <location>
        <begin position="232"/>
        <end position="254"/>
    </location>
</feature>
<evidence type="ECO:0000259" key="2">
    <source>
        <dbReference type="Pfam" id="PF05569"/>
    </source>
</evidence>
<comment type="caution">
    <text evidence="3">The sequence shown here is derived from an EMBL/GenBank/DDBJ whole genome shotgun (WGS) entry which is preliminary data.</text>
</comment>
<dbReference type="AlphaFoldDB" id="A0A1Q5ZXV9"/>
<dbReference type="Pfam" id="PF05569">
    <property type="entry name" value="Peptidase_M56"/>
    <property type="match status" value="1"/>
</dbReference>
<organism evidence="3 4">
    <name type="scientific">Mucilaginibacter polytrichastri</name>
    <dbReference type="NCBI Taxonomy" id="1302689"/>
    <lineage>
        <taxon>Bacteria</taxon>
        <taxon>Pseudomonadati</taxon>
        <taxon>Bacteroidota</taxon>
        <taxon>Sphingobacteriia</taxon>
        <taxon>Sphingobacteriales</taxon>
        <taxon>Sphingobacteriaceae</taxon>
        <taxon>Mucilaginibacter</taxon>
    </lineage>
</organism>
<dbReference type="EMBL" id="MPPL01000001">
    <property type="protein sequence ID" value="OKS86572.1"/>
    <property type="molecule type" value="Genomic_DNA"/>
</dbReference>
<dbReference type="OrthoDB" id="15218at2"/>
<accession>A0A1Q5ZXV9</accession>
<dbReference type="CDD" id="cd07341">
    <property type="entry name" value="M56_BlaR1_MecR1_like"/>
    <property type="match status" value="1"/>
</dbReference>
<evidence type="ECO:0000313" key="4">
    <source>
        <dbReference type="Proteomes" id="UP000186720"/>
    </source>
</evidence>
<feature type="domain" description="Peptidase M56" evidence="2">
    <location>
        <begin position="39"/>
        <end position="313"/>
    </location>
</feature>
<evidence type="ECO:0000256" key="1">
    <source>
        <dbReference type="SAM" id="Phobius"/>
    </source>
</evidence>
<evidence type="ECO:0000313" key="3">
    <source>
        <dbReference type="EMBL" id="OKS86572.1"/>
    </source>
</evidence>
<feature type="transmembrane region" description="Helical" evidence="1">
    <location>
        <begin position="51"/>
        <end position="70"/>
    </location>
</feature>
<reference evidence="3 4" key="1">
    <citation type="submission" date="2016-11" db="EMBL/GenBank/DDBJ databases">
        <title>Whole Genome Sequencing of Mucilaginibacter polytrichastri RG4-7(T) isolated from the moss sample.</title>
        <authorList>
            <person name="Li Y."/>
        </authorList>
    </citation>
    <scope>NUCLEOTIDE SEQUENCE [LARGE SCALE GENOMIC DNA]</scope>
    <source>
        <strain evidence="3 4">RG4-7</strain>
    </source>
</reference>
<dbReference type="RefSeq" id="WP_074489246.1">
    <property type="nucleotide sequence ID" value="NZ_FPAM01000004.1"/>
</dbReference>
<dbReference type="STRING" id="1302689.RG47T_2028"/>
<feature type="transmembrane region" description="Helical" evidence="1">
    <location>
        <begin position="12"/>
        <end position="39"/>
    </location>
</feature>
<keyword evidence="1" id="KW-0472">Membrane</keyword>
<dbReference type="Proteomes" id="UP000186720">
    <property type="component" value="Unassembled WGS sequence"/>
</dbReference>
<keyword evidence="4" id="KW-1185">Reference proteome</keyword>
<dbReference type="InterPro" id="IPR008756">
    <property type="entry name" value="Peptidase_M56"/>
</dbReference>
<dbReference type="InterPro" id="IPR052173">
    <property type="entry name" value="Beta-lactam_resp_regulator"/>
</dbReference>
<name>A0A1Q5ZXV9_9SPHI</name>
<protein>
    <recommendedName>
        <fullName evidence="2">Peptidase M56 domain-containing protein</fullName>
    </recommendedName>
</protein>
<dbReference type="PANTHER" id="PTHR34978:SF3">
    <property type="entry name" value="SLR0241 PROTEIN"/>
    <property type="match status" value="1"/>
</dbReference>
<keyword evidence="1" id="KW-0812">Transmembrane</keyword>
<dbReference type="Gene3D" id="3.30.2010.10">
    <property type="entry name" value="Metalloproteases ('zincins'), catalytic domain"/>
    <property type="match status" value="1"/>
</dbReference>
<gene>
    <name evidence="3" type="ORF">RG47T_2028</name>
</gene>
<dbReference type="PANTHER" id="PTHR34978">
    <property type="entry name" value="POSSIBLE SENSOR-TRANSDUCER PROTEIN BLAR"/>
    <property type="match status" value="1"/>
</dbReference>